<reference evidence="2" key="1">
    <citation type="submission" date="2020-03" db="EMBL/GenBank/DDBJ databases">
        <authorList>
            <person name="Weist P."/>
        </authorList>
    </citation>
    <scope>NUCLEOTIDE SEQUENCE</scope>
</reference>
<name>A0A9N7V0D6_PLEPL</name>
<dbReference type="EMBL" id="CADEAL010002458">
    <property type="protein sequence ID" value="CAB1440464.1"/>
    <property type="molecule type" value="Genomic_DNA"/>
</dbReference>
<keyword evidence="3" id="KW-1185">Reference proteome</keyword>
<feature type="compositionally biased region" description="Basic residues" evidence="1">
    <location>
        <begin position="18"/>
        <end position="27"/>
    </location>
</feature>
<dbReference type="Proteomes" id="UP001153269">
    <property type="component" value="Unassembled WGS sequence"/>
</dbReference>
<evidence type="ECO:0000313" key="3">
    <source>
        <dbReference type="Proteomes" id="UP001153269"/>
    </source>
</evidence>
<evidence type="ECO:0000313" key="2">
    <source>
        <dbReference type="EMBL" id="CAB1440464.1"/>
    </source>
</evidence>
<protein>
    <submittedName>
        <fullName evidence="2">Uncharacterized protein</fullName>
    </submittedName>
</protein>
<feature type="region of interest" description="Disordered" evidence="1">
    <location>
        <begin position="18"/>
        <end position="56"/>
    </location>
</feature>
<sequence length="226" mass="25647">MFESACLETLLTRPAARYRRSSRRGHGSRTFTLTPDQFLTRKRNQDEDGSGGNNRLTETLKEKKTQRVTSCRRLSTTDTVYHRPTVPQTHCATDPLCHRPTVPQTHCATDPLRHRPTAPQTHCTTDPQTHCATDPLYHRPTVPQTHRPTVPQTHRPTVPQTHCATDPQTHCATDPLCHRPTAPQTHCATDPLRHRPTVPRILRFPLEPAVELRAALMLRELSLDLL</sequence>
<proteinExistence type="predicted"/>
<gene>
    <name evidence="2" type="ORF">PLEPLA_LOCUS28230</name>
</gene>
<organism evidence="2 3">
    <name type="scientific">Pleuronectes platessa</name>
    <name type="common">European plaice</name>
    <dbReference type="NCBI Taxonomy" id="8262"/>
    <lineage>
        <taxon>Eukaryota</taxon>
        <taxon>Metazoa</taxon>
        <taxon>Chordata</taxon>
        <taxon>Craniata</taxon>
        <taxon>Vertebrata</taxon>
        <taxon>Euteleostomi</taxon>
        <taxon>Actinopterygii</taxon>
        <taxon>Neopterygii</taxon>
        <taxon>Teleostei</taxon>
        <taxon>Neoteleostei</taxon>
        <taxon>Acanthomorphata</taxon>
        <taxon>Carangaria</taxon>
        <taxon>Pleuronectiformes</taxon>
        <taxon>Pleuronectoidei</taxon>
        <taxon>Pleuronectidae</taxon>
        <taxon>Pleuronectes</taxon>
    </lineage>
</organism>
<evidence type="ECO:0000256" key="1">
    <source>
        <dbReference type="SAM" id="MobiDB-lite"/>
    </source>
</evidence>
<dbReference type="AlphaFoldDB" id="A0A9N7V0D6"/>
<accession>A0A9N7V0D6</accession>
<comment type="caution">
    <text evidence="2">The sequence shown here is derived from an EMBL/GenBank/DDBJ whole genome shotgun (WGS) entry which is preliminary data.</text>
</comment>